<organism evidence="3 4">
    <name type="scientific">Clavelina lepadiformis</name>
    <name type="common">Light-bulb sea squirt</name>
    <name type="synonym">Ascidia lepadiformis</name>
    <dbReference type="NCBI Taxonomy" id="159417"/>
    <lineage>
        <taxon>Eukaryota</taxon>
        <taxon>Metazoa</taxon>
        <taxon>Chordata</taxon>
        <taxon>Tunicata</taxon>
        <taxon>Ascidiacea</taxon>
        <taxon>Aplousobranchia</taxon>
        <taxon>Clavelinidae</taxon>
        <taxon>Clavelina</taxon>
    </lineage>
</organism>
<feature type="compositionally biased region" description="Polar residues" evidence="1">
    <location>
        <begin position="263"/>
        <end position="291"/>
    </location>
</feature>
<dbReference type="PANTHER" id="PTHR46857:SF2">
    <property type="entry name" value="F-BOX ONLY PROTEIN 16"/>
    <property type="match status" value="1"/>
</dbReference>
<feature type="region of interest" description="Disordered" evidence="1">
    <location>
        <begin position="179"/>
        <end position="297"/>
    </location>
</feature>
<sequence length="487" mass="55152">MAFAPPMKTKATTNLAKSTWTPMNHPEANLQVFEERREIIKKWFQKWQDTQKRIIVDDILRNLSTKHLVSLNETLNAKFPQEKFDFTRIMPRVLTLYIFSFLDPRTLCRCAQVSWYWNYLTELDCLWRPKCLKFGWYPTYQPSPFEEKIWKRFYVNTVHELNYVKVKAVEAQNQLSLEDTKRPDTARSNMSKISVARSSASSMLGIKKGPTTPSSKKPLSGPKWQPPPWKGSDPHPIDTMRYNYLDNMSKGRKKKPSGLPDSRPSSKQSKRPQSATGSARHNGNKTESISVHNGEANRMNCSTDFNITSAFPAKLTTNHSIAGGIPSPRLNRDFQLPQYNGPDTNRSARLTASSTFNQTSQYGTTITSQVNWPKARSSYDPNMTVITTTQPEPSYTRQSIDKAPVSQSSKTAPDMTQLSIDAGTRPQPVARHSLEKRKRVKDVKVESESPEIIPAKSSEAISTSDANDLKGNKWVAPNNSNSDDDDN</sequence>
<reference evidence="3 4" key="1">
    <citation type="submission" date="2024-02" db="EMBL/GenBank/DDBJ databases">
        <authorList>
            <person name="Daric V."/>
            <person name="Darras S."/>
        </authorList>
    </citation>
    <scope>NUCLEOTIDE SEQUENCE [LARGE SCALE GENOMIC DNA]</scope>
</reference>
<evidence type="ECO:0000259" key="2">
    <source>
        <dbReference type="SMART" id="SM00256"/>
    </source>
</evidence>
<dbReference type="SUPFAM" id="SSF81383">
    <property type="entry name" value="F-box domain"/>
    <property type="match status" value="1"/>
</dbReference>
<feature type="compositionally biased region" description="Low complexity" evidence="1">
    <location>
        <begin position="191"/>
        <end position="223"/>
    </location>
</feature>
<dbReference type="InterPro" id="IPR001810">
    <property type="entry name" value="F-box_dom"/>
</dbReference>
<evidence type="ECO:0000256" key="1">
    <source>
        <dbReference type="SAM" id="MobiDB-lite"/>
    </source>
</evidence>
<dbReference type="Proteomes" id="UP001642483">
    <property type="component" value="Unassembled WGS sequence"/>
</dbReference>
<dbReference type="CDD" id="cd22172">
    <property type="entry name" value="F-box_FBXO16"/>
    <property type="match status" value="1"/>
</dbReference>
<protein>
    <recommendedName>
        <fullName evidence="2">F-box domain-containing protein</fullName>
    </recommendedName>
</protein>
<dbReference type="EMBL" id="CAWYQH010000130">
    <property type="protein sequence ID" value="CAK8692112.1"/>
    <property type="molecule type" value="Genomic_DNA"/>
</dbReference>
<gene>
    <name evidence="3" type="ORF">CVLEPA_LOCUS24855</name>
</gene>
<feature type="domain" description="F-box" evidence="2">
    <location>
        <begin position="90"/>
        <end position="130"/>
    </location>
</feature>
<accession>A0ABP0GKH8</accession>
<dbReference type="Pfam" id="PF12937">
    <property type="entry name" value="F-box-like"/>
    <property type="match status" value="1"/>
</dbReference>
<dbReference type="InterPro" id="IPR036047">
    <property type="entry name" value="F-box-like_dom_sf"/>
</dbReference>
<name>A0ABP0GKH8_CLALP</name>
<dbReference type="Gene3D" id="1.20.1280.50">
    <property type="match status" value="1"/>
</dbReference>
<dbReference type="InterPro" id="IPR052805">
    <property type="entry name" value="GEF_Ubiquitin-Prot_Reg"/>
</dbReference>
<evidence type="ECO:0000313" key="4">
    <source>
        <dbReference type="Proteomes" id="UP001642483"/>
    </source>
</evidence>
<feature type="compositionally biased region" description="Polar residues" evidence="1">
    <location>
        <begin position="405"/>
        <end position="419"/>
    </location>
</feature>
<keyword evidence="4" id="KW-1185">Reference proteome</keyword>
<proteinExistence type="predicted"/>
<dbReference type="SMART" id="SM00256">
    <property type="entry name" value="FBOX"/>
    <property type="match status" value="1"/>
</dbReference>
<feature type="compositionally biased region" description="Polar residues" evidence="1">
    <location>
        <begin position="387"/>
        <end position="398"/>
    </location>
</feature>
<dbReference type="PANTHER" id="PTHR46857">
    <property type="entry name" value="EPITHELIAL CELL-TRANSFORMING SEQUENCE 2 ONCOGENE-LIKE"/>
    <property type="match status" value="1"/>
</dbReference>
<feature type="region of interest" description="Disordered" evidence="1">
    <location>
        <begin position="387"/>
        <end position="487"/>
    </location>
</feature>
<evidence type="ECO:0000313" key="3">
    <source>
        <dbReference type="EMBL" id="CAK8692112.1"/>
    </source>
</evidence>
<comment type="caution">
    <text evidence="3">The sequence shown here is derived from an EMBL/GenBank/DDBJ whole genome shotgun (WGS) entry which is preliminary data.</text>
</comment>